<name>A0ABR6U7N4_9ACTN</name>
<reference evidence="2 3" key="1">
    <citation type="submission" date="2020-08" db="EMBL/GenBank/DDBJ databases">
        <title>novel species in genus Nocardioides.</title>
        <authorList>
            <person name="Zhang G."/>
        </authorList>
    </citation>
    <scope>NUCLEOTIDE SEQUENCE [LARGE SCALE GENOMIC DNA]</scope>
    <source>
        <strain evidence="2 3">SC8A-24</strain>
    </source>
</reference>
<dbReference type="EMBL" id="JACMYC010000004">
    <property type="protein sequence ID" value="MBC2960439.1"/>
    <property type="molecule type" value="Genomic_DNA"/>
</dbReference>
<keyword evidence="1" id="KW-0812">Transmembrane</keyword>
<protein>
    <recommendedName>
        <fullName evidence="4">FUSC family protein</fullName>
    </recommendedName>
</protein>
<sequence length="119" mass="12002">MKVVATAGRLVGSLALGLAVAVATVSLHQLWWGLLLGVAASVAAVFALPAHWSTRPPYAVAYAAVLAAALQERPEGDFLVPAGVAGYVVLAVAVLLLVVSVATLPRPDRTPPVSSGAPS</sequence>
<keyword evidence="1" id="KW-0472">Membrane</keyword>
<dbReference type="Proteomes" id="UP000604001">
    <property type="component" value="Unassembled WGS sequence"/>
</dbReference>
<proteinExistence type="predicted"/>
<keyword evidence="3" id="KW-1185">Reference proteome</keyword>
<gene>
    <name evidence="2" type="ORF">H7344_09045</name>
</gene>
<evidence type="ECO:0000256" key="1">
    <source>
        <dbReference type="SAM" id="Phobius"/>
    </source>
</evidence>
<evidence type="ECO:0000313" key="3">
    <source>
        <dbReference type="Proteomes" id="UP000604001"/>
    </source>
</evidence>
<organism evidence="2 3">
    <name type="scientific">Nocardioides deserti</name>
    <dbReference type="NCBI Taxonomy" id="1588644"/>
    <lineage>
        <taxon>Bacteria</taxon>
        <taxon>Bacillati</taxon>
        <taxon>Actinomycetota</taxon>
        <taxon>Actinomycetes</taxon>
        <taxon>Propionibacteriales</taxon>
        <taxon>Nocardioidaceae</taxon>
        <taxon>Nocardioides</taxon>
    </lineage>
</organism>
<comment type="caution">
    <text evidence="2">The sequence shown here is derived from an EMBL/GenBank/DDBJ whole genome shotgun (WGS) entry which is preliminary data.</text>
</comment>
<keyword evidence="1" id="KW-1133">Transmembrane helix</keyword>
<dbReference type="RefSeq" id="WP_186345690.1">
    <property type="nucleotide sequence ID" value="NZ_BMMR01000001.1"/>
</dbReference>
<evidence type="ECO:0008006" key="4">
    <source>
        <dbReference type="Google" id="ProtNLM"/>
    </source>
</evidence>
<accession>A0ABR6U7N4</accession>
<feature type="transmembrane region" description="Helical" evidence="1">
    <location>
        <begin position="84"/>
        <end position="104"/>
    </location>
</feature>
<evidence type="ECO:0000313" key="2">
    <source>
        <dbReference type="EMBL" id="MBC2960439.1"/>
    </source>
</evidence>
<feature type="transmembrane region" description="Helical" evidence="1">
    <location>
        <begin position="31"/>
        <end position="49"/>
    </location>
</feature>